<accession>A0AA38FP89</accession>
<keyword evidence="2" id="KW-1185">Reference proteome</keyword>
<evidence type="ECO:0000313" key="2">
    <source>
        <dbReference type="Proteomes" id="UP000824469"/>
    </source>
</evidence>
<organism evidence="1 2">
    <name type="scientific">Taxus chinensis</name>
    <name type="common">Chinese yew</name>
    <name type="synonym">Taxus wallichiana var. chinensis</name>
    <dbReference type="NCBI Taxonomy" id="29808"/>
    <lineage>
        <taxon>Eukaryota</taxon>
        <taxon>Viridiplantae</taxon>
        <taxon>Streptophyta</taxon>
        <taxon>Embryophyta</taxon>
        <taxon>Tracheophyta</taxon>
        <taxon>Spermatophyta</taxon>
        <taxon>Pinopsida</taxon>
        <taxon>Pinidae</taxon>
        <taxon>Conifers II</taxon>
        <taxon>Cupressales</taxon>
        <taxon>Taxaceae</taxon>
        <taxon>Taxus</taxon>
    </lineage>
</organism>
<name>A0AA38FP89_TAXCH</name>
<reference evidence="1 2" key="1">
    <citation type="journal article" date="2021" name="Nat. Plants">
        <title>The Taxus genome provides insights into paclitaxel biosynthesis.</title>
        <authorList>
            <person name="Xiong X."/>
            <person name="Gou J."/>
            <person name="Liao Q."/>
            <person name="Li Y."/>
            <person name="Zhou Q."/>
            <person name="Bi G."/>
            <person name="Li C."/>
            <person name="Du R."/>
            <person name="Wang X."/>
            <person name="Sun T."/>
            <person name="Guo L."/>
            <person name="Liang H."/>
            <person name="Lu P."/>
            <person name="Wu Y."/>
            <person name="Zhang Z."/>
            <person name="Ro D.K."/>
            <person name="Shang Y."/>
            <person name="Huang S."/>
            <person name="Yan J."/>
        </authorList>
    </citation>
    <scope>NUCLEOTIDE SEQUENCE [LARGE SCALE GENOMIC DNA]</scope>
    <source>
        <strain evidence="1">Ta-2019</strain>
    </source>
</reference>
<dbReference type="AlphaFoldDB" id="A0AA38FP89"/>
<proteinExistence type="predicted"/>
<protein>
    <submittedName>
        <fullName evidence="1">Uncharacterized protein</fullName>
    </submittedName>
</protein>
<dbReference type="Proteomes" id="UP000824469">
    <property type="component" value="Unassembled WGS sequence"/>
</dbReference>
<dbReference type="EMBL" id="JAHRHJ020000008">
    <property type="protein sequence ID" value="KAH9306913.1"/>
    <property type="molecule type" value="Genomic_DNA"/>
</dbReference>
<comment type="caution">
    <text evidence="1">The sequence shown here is derived from an EMBL/GenBank/DDBJ whole genome shotgun (WGS) entry which is preliminary data.</text>
</comment>
<feature type="non-terminal residue" evidence="1">
    <location>
        <position position="124"/>
    </location>
</feature>
<evidence type="ECO:0000313" key="1">
    <source>
        <dbReference type="EMBL" id="KAH9306913.1"/>
    </source>
</evidence>
<sequence>SLLIPHPAFSQEKFTIEMIHRPSVLDNASNWQVFNDDQHLLSFLELKDNFNQLYFERSETMPREYVPSNEEDIGEEMDQDGCIKLKGNKIPKGLVSLEDLFEKHDRLIKSESSQVTRQFAEYEK</sequence>
<gene>
    <name evidence="1" type="ORF">KI387_011317</name>
</gene>
<feature type="non-terminal residue" evidence="1">
    <location>
        <position position="1"/>
    </location>
</feature>